<accession>A0AAV2R6K0</accession>
<dbReference type="Gene3D" id="3.40.395.10">
    <property type="entry name" value="Adenoviral Proteinase, Chain A"/>
    <property type="match status" value="1"/>
</dbReference>
<dbReference type="InterPro" id="IPR003653">
    <property type="entry name" value="Peptidase_C48_C"/>
</dbReference>
<evidence type="ECO:0000256" key="2">
    <source>
        <dbReference type="ARBA" id="ARBA00022670"/>
    </source>
</evidence>
<organism evidence="6 7">
    <name type="scientific">Meganyctiphanes norvegica</name>
    <name type="common">Northern krill</name>
    <name type="synonym">Thysanopoda norvegica</name>
    <dbReference type="NCBI Taxonomy" id="48144"/>
    <lineage>
        <taxon>Eukaryota</taxon>
        <taxon>Metazoa</taxon>
        <taxon>Ecdysozoa</taxon>
        <taxon>Arthropoda</taxon>
        <taxon>Crustacea</taxon>
        <taxon>Multicrustacea</taxon>
        <taxon>Malacostraca</taxon>
        <taxon>Eumalacostraca</taxon>
        <taxon>Eucarida</taxon>
        <taxon>Euphausiacea</taxon>
        <taxon>Euphausiidae</taxon>
        <taxon>Meganyctiphanes</taxon>
    </lineage>
</organism>
<dbReference type="GO" id="GO:0006508">
    <property type="term" value="P:proteolysis"/>
    <property type="evidence" value="ECO:0007669"/>
    <property type="project" value="UniProtKB-KW"/>
</dbReference>
<evidence type="ECO:0000256" key="4">
    <source>
        <dbReference type="ARBA" id="ARBA00022807"/>
    </source>
</evidence>
<dbReference type="InterPro" id="IPR044613">
    <property type="entry name" value="Nep1/2-like"/>
</dbReference>
<proteinExistence type="inferred from homology"/>
<dbReference type="Proteomes" id="UP001497623">
    <property type="component" value="Unassembled WGS sequence"/>
</dbReference>
<dbReference type="EMBL" id="CAXKWB010015395">
    <property type="protein sequence ID" value="CAL4113683.1"/>
    <property type="molecule type" value="Genomic_DNA"/>
</dbReference>
<evidence type="ECO:0000259" key="5">
    <source>
        <dbReference type="PROSITE" id="PS50600"/>
    </source>
</evidence>
<dbReference type="SUPFAM" id="SSF54001">
    <property type="entry name" value="Cysteine proteinases"/>
    <property type="match status" value="1"/>
</dbReference>
<dbReference type="PROSITE" id="PS50600">
    <property type="entry name" value="ULP_PROTEASE"/>
    <property type="match status" value="1"/>
</dbReference>
<keyword evidence="3" id="KW-0378">Hydrolase</keyword>
<evidence type="ECO:0000313" key="6">
    <source>
        <dbReference type="EMBL" id="CAL4113683.1"/>
    </source>
</evidence>
<gene>
    <name evidence="6" type="ORF">MNOR_LOCUS20175</name>
</gene>
<evidence type="ECO:0000256" key="1">
    <source>
        <dbReference type="ARBA" id="ARBA00005234"/>
    </source>
</evidence>
<evidence type="ECO:0000256" key="3">
    <source>
        <dbReference type="ARBA" id="ARBA00022801"/>
    </source>
</evidence>
<evidence type="ECO:0000313" key="7">
    <source>
        <dbReference type="Proteomes" id="UP001497623"/>
    </source>
</evidence>
<feature type="domain" description="Ubiquitin-like protease family profile" evidence="5">
    <location>
        <begin position="10"/>
        <end position="108"/>
    </location>
</feature>
<keyword evidence="4" id="KW-0788">Thiol protease</keyword>
<comment type="similarity">
    <text evidence="1">Belongs to the peptidase C48 family.</text>
</comment>
<dbReference type="PANTHER" id="PTHR46468">
    <property type="entry name" value="SENTRIN-SPECIFIC PROTEASE 8"/>
    <property type="match status" value="1"/>
</dbReference>
<keyword evidence="7" id="KW-1185">Reference proteome</keyword>
<dbReference type="GO" id="GO:0000338">
    <property type="term" value="P:protein deneddylation"/>
    <property type="evidence" value="ECO:0007669"/>
    <property type="project" value="TreeGrafter"/>
</dbReference>
<name>A0AAV2R6K0_MEGNR</name>
<protein>
    <recommendedName>
        <fullName evidence="5">Ubiquitin-like protease family profile domain-containing protein</fullName>
    </recommendedName>
</protein>
<keyword evidence="2" id="KW-0645">Protease</keyword>
<dbReference type="GO" id="GO:0008234">
    <property type="term" value="F:cysteine-type peptidase activity"/>
    <property type="evidence" value="ECO:0007669"/>
    <property type="project" value="UniProtKB-KW"/>
</dbReference>
<reference evidence="6 7" key="1">
    <citation type="submission" date="2024-05" db="EMBL/GenBank/DDBJ databases">
        <authorList>
            <person name="Wallberg A."/>
        </authorList>
    </citation>
    <scope>NUCLEOTIDE SEQUENCE [LARGE SCALE GENOMIC DNA]</scope>
</reference>
<dbReference type="PANTHER" id="PTHR46468:SF1">
    <property type="entry name" value="SENTRIN-SPECIFIC PROTEASE 8"/>
    <property type="match status" value="1"/>
</dbReference>
<feature type="non-terminal residue" evidence="6">
    <location>
        <position position="1"/>
    </location>
</feature>
<dbReference type="AlphaFoldDB" id="A0AAV2R6K0"/>
<sequence length="108" mass="12435">PDVHLSRYNLTINESDMTSIKGNNWIEDPIITLWMKHLQLEHGNNESLLFVIPTISQILKMGGNKDLNDTLNSLEAWWKDYIFMPVNDNNSASVGGNHWSLLIFSRHD</sequence>
<feature type="non-terminal residue" evidence="6">
    <location>
        <position position="108"/>
    </location>
</feature>
<dbReference type="GO" id="GO:0019784">
    <property type="term" value="F:deNEDDylase activity"/>
    <property type="evidence" value="ECO:0007669"/>
    <property type="project" value="InterPro"/>
</dbReference>
<comment type="caution">
    <text evidence="6">The sequence shown here is derived from an EMBL/GenBank/DDBJ whole genome shotgun (WGS) entry which is preliminary data.</text>
</comment>
<dbReference type="InterPro" id="IPR038765">
    <property type="entry name" value="Papain-like_cys_pep_sf"/>
</dbReference>